<dbReference type="EMBL" id="RZNY01000044">
    <property type="protein sequence ID" value="RUT39485.1"/>
    <property type="molecule type" value="Genomic_DNA"/>
</dbReference>
<feature type="region of interest" description="Disordered" evidence="1">
    <location>
        <begin position="796"/>
        <end position="823"/>
    </location>
</feature>
<organism evidence="3 4">
    <name type="scientific">Paenibacillus anaericanus</name>
    <dbReference type="NCBI Taxonomy" id="170367"/>
    <lineage>
        <taxon>Bacteria</taxon>
        <taxon>Bacillati</taxon>
        <taxon>Bacillota</taxon>
        <taxon>Bacilli</taxon>
        <taxon>Bacillales</taxon>
        <taxon>Paenibacillaceae</taxon>
        <taxon>Paenibacillus</taxon>
    </lineage>
</organism>
<dbReference type="Pfam" id="PF01935">
    <property type="entry name" value="DUF87"/>
    <property type="match status" value="1"/>
</dbReference>
<dbReference type="PANTHER" id="PTHR30121">
    <property type="entry name" value="UNCHARACTERIZED PROTEIN YJGR-RELATED"/>
    <property type="match status" value="1"/>
</dbReference>
<name>A0A3S1DHI7_9BACL</name>
<comment type="caution">
    <text evidence="3">The sequence shown here is derived from an EMBL/GenBank/DDBJ whole genome shotgun (WGS) entry which is preliminary data.</text>
</comment>
<gene>
    <name evidence="3" type="ORF">EJP82_25990</name>
</gene>
<dbReference type="PANTHER" id="PTHR30121:SF6">
    <property type="entry name" value="SLR6007 PROTEIN"/>
    <property type="match status" value="1"/>
</dbReference>
<dbReference type="Proteomes" id="UP000279446">
    <property type="component" value="Unassembled WGS sequence"/>
</dbReference>
<dbReference type="OrthoDB" id="2985392at2"/>
<dbReference type="RefSeq" id="WP_127194974.1">
    <property type="nucleotide sequence ID" value="NZ_RZNY01000044.1"/>
</dbReference>
<sequence length="823" mass="93409">MAILKKMTTERSLYRYLQVIPHRDTRSTVSLVQQLMELLYGFKRPQLEEFSKGAVWFRLLIHRSCEGKLKFYFGFPEDRTTGIYRVLNMLYPGIELVEVSHSELPFTLDDRIKEDKVVGGFMRSLDGDRTGFAFKSYDGTFGFEDVLYSMGDENTSEVWLDILLSPVHQKYIQKDIRDSMKSLEQSTGSSFLASAGLSAGDFAAAFKGQDSRSAKVATQSRKKVDLLPEQKEKLKALSQRFTGREPIFHSSIQILIHGNHPDAQLQTVASTVRNMFQLDNTLHVVKKNNLSKFLFRSIPQPMNKIVMTGPELANIVRLPNGEHRIFSRVPHIERGQRLLKKNELQTGIHIGHVDHPAESKERSVRIPVKEMLKHFVLTGQTGSGKSSMLMEIMDALVQDFIDQPKSGIGFTLFDPAQETAASVLNRLRFYEQQGRPVDWSKVHYFNFSQEKYVLPMNLLHKDPKESIHNLSAEVLELITSAFGPAPQMERITRNSLITLLSDPTVPHSILGTIPLLMNERFRNRIVPRYIADDYMVSQFWSSEFPDLAQNTKSLIGPLLNRLSAIQTSADTRRMFGHHEMKLQIKKWMDEGHIVLFDIKGLSKSALKICGGFVAQQYHKEAQKRVTGSRAHLLIFDEAHETQYPVQATIQAKDRKHGLSLGLCTQFIDQLEKYLVDNITENVGNIFSARQGLNSAKVIAKMTSGSLDTDTLQGLPDNKIAVYTWSNVNGEKKRATTTVRCAPPYVYRPDGSGKWADHENSVEMEQAFKWGLQRGMTLLKRDGILVSEVDDSISTYLKTGYPKSSDPDQNKPTPPPTKQVRNWE</sequence>
<feature type="domain" description="Helicase HerA central" evidence="2">
    <location>
        <begin position="349"/>
        <end position="614"/>
    </location>
</feature>
<dbReference type="InterPro" id="IPR027417">
    <property type="entry name" value="P-loop_NTPase"/>
</dbReference>
<dbReference type="Gene3D" id="3.40.50.300">
    <property type="entry name" value="P-loop containing nucleotide triphosphate hydrolases"/>
    <property type="match status" value="2"/>
</dbReference>
<evidence type="ECO:0000313" key="3">
    <source>
        <dbReference type="EMBL" id="RUT39485.1"/>
    </source>
</evidence>
<keyword evidence="4" id="KW-1185">Reference proteome</keyword>
<accession>A0A3S1DHI7</accession>
<protein>
    <submittedName>
        <fullName evidence="3">DUF87 domain-containing protein</fullName>
    </submittedName>
</protein>
<dbReference type="InterPro" id="IPR051162">
    <property type="entry name" value="T4SS_component"/>
</dbReference>
<dbReference type="AlphaFoldDB" id="A0A3S1DHI7"/>
<dbReference type="SUPFAM" id="SSF52540">
    <property type="entry name" value="P-loop containing nucleoside triphosphate hydrolases"/>
    <property type="match status" value="1"/>
</dbReference>
<evidence type="ECO:0000256" key="1">
    <source>
        <dbReference type="SAM" id="MobiDB-lite"/>
    </source>
</evidence>
<evidence type="ECO:0000259" key="2">
    <source>
        <dbReference type="Pfam" id="PF01935"/>
    </source>
</evidence>
<reference evidence="3 4" key="1">
    <citation type="submission" date="2018-12" db="EMBL/GenBank/DDBJ databases">
        <authorList>
            <person name="Sun L."/>
            <person name="Chen Z."/>
        </authorList>
    </citation>
    <scope>NUCLEOTIDE SEQUENCE [LARGE SCALE GENOMIC DNA]</scope>
    <source>
        <strain evidence="3 4">DSM 15890</strain>
    </source>
</reference>
<dbReference type="InterPro" id="IPR002789">
    <property type="entry name" value="HerA_central"/>
</dbReference>
<proteinExistence type="predicted"/>
<evidence type="ECO:0000313" key="4">
    <source>
        <dbReference type="Proteomes" id="UP000279446"/>
    </source>
</evidence>